<dbReference type="Proteomes" id="UP000195442">
    <property type="component" value="Unassembled WGS sequence"/>
</dbReference>
<evidence type="ECO:0000313" key="1">
    <source>
        <dbReference type="EMBL" id="SJM95469.1"/>
    </source>
</evidence>
<gene>
    <name evidence="1" type="ORF">CRENPOLYSF2_560032</name>
</gene>
<dbReference type="AlphaFoldDB" id="A0A1R4HGY2"/>
<dbReference type="OrthoDB" id="9781261at2"/>
<proteinExistence type="predicted"/>
<name>A0A1R4HGY2_9GAMM</name>
<accession>A0A1R4HGY2</accession>
<sequence>MTLVLASPIWADSNVGTTDNPECTKNGNPVIPSGFINDLMNELALNRDIWRQELEQDPVEQEIMLKGGDTKIHSDLATLKRRPDFQNRLEWWRVVHNLPMIVDCTAKINTPLAADLPPDDEGPYDDTYEGDDLGKLPTVYRAQHSIAENIFTKKVINLLIYDTDLPDGDTVDVLFNEKLILNDVQLPIFTSPRRITLTLEPSDTLPGKTNVLKVVGVRAGTGTLLSLGQTDSLITFGVKGVKGEILYRSEVAITGNGHANILPGKSATGNLALGLGNTQ</sequence>
<reference evidence="2" key="1">
    <citation type="submission" date="2017-02" db="EMBL/GenBank/DDBJ databases">
        <authorList>
            <person name="Daims H."/>
        </authorList>
    </citation>
    <scope>NUCLEOTIDE SEQUENCE [LARGE SCALE GENOMIC DNA]</scope>
</reference>
<organism evidence="1 2">
    <name type="scientific">Crenothrix polyspora</name>
    <dbReference type="NCBI Taxonomy" id="360316"/>
    <lineage>
        <taxon>Bacteria</taxon>
        <taxon>Pseudomonadati</taxon>
        <taxon>Pseudomonadota</taxon>
        <taxon>Gammaproteobacteria</taxon>
        <taxon>Methylococcales</taxon>
        <taxon>Crenotrichaceae</taxon>
        <taxon>Crenothrix</taxon>
    </lineage>
</organism>
<dbReference type="EMBL" id="FUKJ01000420">
    <property type="protein sequence ID" value="SJM95469.1"/>
    <property type="molecule type" value="Genomic_DNA"/>
</dbReference>
<protein>
    <submittedName>
        <fullName evidence="1">Uncharacterized protein</fullName>
    </submittedName>
</protein>
<keyword evidence="2" id="KW-1185">Reference proteome</keyword>
<evidence type="ECO:0000313" key="2">
    <source>
        <dbReference type="Proteomes" id="UP000195442"/>
    </source>
</evidence>